<sequence>MIRFSRSLTRLLVELQKLPGVGEKTALRLAFHLLKSPDSAGALADSLREVTSRVRFCSTCFGITEDDPCRLCTGPREETSLCVVEEPQDLLAVERTGAFRGRYHVLQGALSPLNGITPSRLRIAELMTRLGEGTVQEVVLATNFSVEGEATALYLARLIKPLGIRVTRLAHGIPTGSDLEYVDAATVQRALEGRNEL</sequence>
<proteinExistence type="inferred from homology"/>
<evidence type="ECO:0000256" key="3">
    <source>
        <dbReference type="ARBA" id="ARBA00022771"/>
    </source>
</evidence>
<keyword evidence="10" id="KW-1185">Reference proteome</keyword>
<dbReference type="GO" id="GO:0008270">
    <property type="term" value="F:zinc ion binding"/>
    <property type="evidence" value="ECO:0007669"/>
    <property type="project" value="UniProtKB-KW"/>
</dbReference>
<accession>A0A0B5BD13</accession>
<comment type="similarity">
    <text evidence="7">Belongs to the RecR family.</text>
</comment>
<evidence type="ECO:0000313" key="9">
    <source>
        <dbReference type="EMBL" id="AJE04613.1"/>
    </source>
</evidence>
<dbReference type="RefSeq" id="WP_039744793.1">
    <property type="nucleotide sequence ID" value="NZ_CP009788.1"/>
</dbReference>
<keyword evidence="5 7" id="KW-0233">DNA recombination</keyword>
<comment type="function">
    <text evidence="7">May play a role in DNA repair. It seems to be involved in an RecBC-independent recombinational process of DNA repair. It may act with RecF and RecO.</text>
</comment>
<gene>
    <name evidence="7" type="primary">recR</name>
    <name evidence="9" type="ORF">GPICK_15660</name>
</gene>
<dbReference type="KEGG" id="gpi:GPICK_15660"/>
<dbReference type="EMBL" id="CP009788">
    <property type="protein sequence ID" value="AJE04613.1"/>
    <property type="molecule type" value="Genomic_DNA"/>
</dbReference>
<reference evidence="9 10" key="1">
    <citation type="journal article" date="2015" name="Genome Announc.">
        <title>Complete Genome of Geobacter pickeringii G13T, a Metal-Reducing Isolate from Sedimentary Kaolin Deposits.</title>
        <authorList>
            <person name="Badalamenti J.P."/>
            <person name="Bond D.R."/>
        </authorList>
    </citation>
    <scope>NUCLEOTIDE SEQUENCE [LARGE SCALE GENOMIC DNA]</scope>
    <source>
        <strain evidence="9 10">G13</strain>
    </source>
</reference>
<dbReference type="PANTHER" id="PTHR30446:SF0">
    <property type="entry name" value="RECOMBINATION PROTEIN RECR"/>
    <property type="match status" value="1"/>
</dbReference>
<dbReference type="GO" id="GO:0006281">
    <property type="term" value="P:DNA repair"/>
    <property type="evidence" value="ECO:0007669"/>
    <property type="project" value="UniProtKB-UniRule"/>
</dbReference>
<dbReference type="GO" id="GO:0003677">
    <property type="term" value="F:DNA binding"/>
    <property type="evidence" value="ECO:0007669"/>
    <property type="project" value="UniProtKB-UniRule"/>
</dbReference>
<dbReference type="OrthoDB" id="9802672at2"/>
<organism evidence="9 10">
    <name type="scientific">Geobacter pickeringii</name>
    <dbReference type="NCBI Taxonomy" id="345632"/>
    <lineage>
        <taxon>Bacteria</taxon>
        <taxon>Pseudomonadati</taxon>
        <taxon>Thermodesulfobacteriota</taxon>
        <taxon>Desulfuromonadia</taxon>
        <taxon>Geobacterales</taxon>
        <taxon>Geobacteraceae</taxon>
        <taxon>Geobacter</taxon>
    </lineage>
</organism>
<dbReference type="Gene3D" id="3.30.60.80">
    <property type="match status" value="1"/>
</dbReference>
<evidence type="ECO:0000256" key="1">
    <source>
        <dbReference type="ARBA" id="ARBA00022723"/>
    </source>
</evidence>
<feature type="zinc finger region" description="C4-type" evidence="7">
    <location>
        <begin position="57"/>
        <end position="72"/>
    </location>
</feature>
<dbReference type="InterPro" id="IPR015967">
    <property type="entry name" value="Rcmb_RecR_Znf"/>
</dbReference>
<evidence type="ECO:0000259" key="8">
    <source>
        <dbReference type="PROSITE" id="PS50880"/>
    </source>
</evidence>
<dbReference type="GO" id="GO:0006310">
    <property type="term" value="P:DNA recombination"/>
    <property type="evidence" value="ECO:0007669"/>
    <property type="project" value="UniProtKB-UniRule"/>
</dbReference>
<dbReference type="Gene3D" id="3.40.1360.10">
    <property type="match status" value="1"/>
</dbReference>
<dbReference type="AlphaFoldDB" id="A0A0B5BD13"/>
<feature type="domain" description="Toprim" evidence="8">
    <location>
        <begin position="79"/>
        <end position="174"/>
    </location>
</feature>
<dbReference type="Pfam" id="PF21175">
    <property type="entry name" value="RecR_C"/>
    <property type="match status" value="1"/>
</dbReference>
<dbReference type="Gene3D" id="1.10.8.420">
    <property type="entry name" value="RecR Domain 1"/>
    <property type="match status" value="1"/>
</dbReference>
<dbReference type="Proteomes" id="UP000057609">
    <property type="component" value="Chromosome"/>
</dbReference>
<evidence type="ECO:0000256" key="7">
    <source>
        <dbReference type="HAMAP-Rule" id="MF_00017"/>
    </source>
</evidence>
<keyword evidence="3 7" id="KW-0863">Zinc-finger</keyword>
<evidence type="ECO:0000313" key="10">
    <source>
        <dbReference type="Proteomes" id="UP000057609"/>
    </source>
</evidence>
<dbReference type="SUPFAM" id="SSF111304">
    <property type="entry name" value="Recombination protein RecR"/>
    <property type="match status" value="1"/>
</dbReference>
<keyword evidence="4 7" id="KW-0862">Zinc</keyword>
<evidence type="ECO:0000256" key="4">
    <source>
        <dbReference type="ARBA" id="ARBA00022833"/>
    </source>
</evidence>
<dbReference type="NCBIfam" id="TIGR00615">
    <property type="entry name" value="recR"/>
    <property type="match status" value="1"/>
</dbReference>
<dbReference type="PROSITE" id="PS50880">
    <property type="entry name" value="TOPRIM"/>
    <property type="match status" value="1"/>
</dbReference>
<keyword evidence="1 7" id="KW-0479">Metal-binding</keyword>
<dbReference type="InterPro" id="IPR006171">
    <property type="entry name" value="TOPRIM_dom"/>
</dbReference>
<dbReference type="CDD" id="cd01025">
    <property type="entry name" value="TOPRIM_recR"/>
    <property type="match status" value="1"/>
</dbReference>
<dbReference type="STRING" id="345632.GPICK_15660"/>
<name>A0A0B5BD13_9BACT</name>
<dbReference type="Pfam" id="PF21176">
    <property type="entry name" value="RecR_HhH"/>
    <property type="match status" value="1"/>
</dbReference>
<dbReference type="Pfam" id="PF13662">
    <property type="entry name" value="Toprim_4"/>
    <property type="match status" value="1"/>
</dbReference>
<dbReference type="InterPro" id="IPR000093">
    <property type="entry name" value="DNA_Rcmb_RecR"/>
</dbReference>
<dbReference type="PANTHER" id="PTHR30446">
    <property type="entry name" value="RECOMBINATION PROTEIN RECR"/>
    <property type="match status" value="1"/>
</dbReference>
<dbReference type="InterPro" id="IPR023627">
    <property type="entry name" value="Rcmb_RecR"/>
</dbReference>
<keyword evidence="6 7" id="KW-0234">DNA repair</keyword>
<keyword evidence="2 7" id="KW-0227">DNA damage</keyword>
<dbReference type="Gene3D" id="6.10.250.240">
    <property type="match status" value="1"/>
</dbReference>
<dbReference type="Pfam" id="PF02132">
    <property type="entry name" value="RecR_ZnF"/>
    <property type="match status" value="1"/>
</dbReference>
<dbReference type="HAMAP" id="MF_00017">
    <property type="entry name" value="RecR"/>
    <property type="match status" value="1"/>
</dbReference>
<dbReference type="HOGENOM" id="CLU_060739_1_0_7"/>
<dbReference type="SMART" id="SM00493">
    <property type="entry name" value="TOPRIM"/>
    <property type="match status" value="1"/>
</dbReference>
<evidence type="ECO:0000256" key="2">
    <source>
        <dbReference type="ARBA" id="ARBA00022763"/>
    </source>
</evidence>
<dbReference type="InterPro" id="IPR034137">
    <property type="entry name" value="TOPRIM_RecR"/>
</dbReference>
<evidence type="ECO:0000256" key="6">
    <source>
        <dbReference type="ARBA" id="ARBA00023204"/>
    </source>
</evidence>
<protein>
    <recommendedName>
        <fullName evidence="7">Recombination protein RecR</fullName>
    </recommendedName>
</protein>
<evidence type="ECO:0000256" key="5">
    <source>
        <dbReference type="ARBA" id="ARBA00023172"/>
    </source>
</evidence>